<name>A0ABN7P5F3_TIMPD</name>
<proteinExistence type="predicted"/>
<comment type="caution">
    <text evidence="1">The sequence shown here is derived from an EMBL/GenBank/DDBJ whole genome shotgun (WGS) entry which is preliminary data.</text>
</comment>
<dbReference type="EMBL" id="CAJPIN010012885">
    <property type="protein sequence ID" value="CAG2060604.1"/>
    <property type="molecule type" value="Genomic_DNA"/>
</dbReference>
<evidence type="ECO:0000313" key="2">
    <source>
        <dbReference type="Proteomes" id="UP001153148"/>
    </source>
</evidence>
<organism evidence="1 2">
    <name type="scientific">Timema podura</name>
    <name type="common">Walking stick</name>
    <dbReference type="NCBI Taxonomy" id="61482"/>
    <lineage>
        <taxon>Eukaryota</taxon>
        <taxon>Metazoa</taxon>
        <taxon>Ecdysozoa</taxon>
        <taxon>Arthropoda</taxon>
        <taxon>Hexapoda</taxon>
        <taxon>Insecta</taxon>
        <taxon>Pterygota</taxon>
        <taxon>Neoptera</taxon>
        <taxon>Polyneoptera</taxon>
        <taxon>Phasmatodea</taxon>
        <taxon>Timematodea</taxon>
        <taxon>Timematoidea</taxon>
        <taxon>Timematidae</taxon>
        <taxon>Timema</taxon>
    </lineage>
</organism>
<protein>
    <submittedName>
        <fullName evidence="1">Uncharacterized protein</fullName>
    </submittedName>
</protein>
<reference evidence="1" key="1">
    <citation type="submission" date="2021-03" db="EMBL/GenBank/DDBJ databases">
        <authorList>
            <person name="Tran Van P."/>
        </authorList>
    </citation>
    <scope>NUCLEOTIDE SEQUENCE</scope>
</reference>
<feature type="non-terminal residue" evidence="1">
    <location>
        <position position="112"/>
    </location>
</feature>
<dbReference type="Proteomes" id="UP001153148">
    <property type="component" value="Unassembled WGS sequence"/>
</dbReference>
<sequence>MANLFRSLVLLLLSEECYDVFFVDFNFLHVPCLKLALSKALGYGIIAGSVMVRQVKGMIPSVHLVSATSNWTVFHSLLCSQILRGDCDWRPECTSSVSTLRLRPHCFKKLLK</sequence>
<keyword evidence="2" id="KW-1185">Reference proteome</keyword>
<evidence type="ECO:0000313" key="1">
    <source>
        <dbReference type="EMBL" id="CAG2060604.1"/>
    </source>
</evidence>
<gene>
    <name evidence="1" type="ORF">TPAB3V08_LOCUS7560</name>
</gene>
<accession>A0ABN7P5F3</accession>